<proteinExistence type="predicted"/>
<dbReference type="CDD" id="cd05930">
    <property type="entry name" value="A_NRPS"/>
    <property type="match status" value="1"/>
</dbReference>
<organism evidence="5 6">
    <name type="scientific">Floridaenema flaviceps BLCC-F50</name>
    <dbReference type="NCBI Taxonomy" id="3153642"/>
    <lineage>
        <taxon>Bacteria</taxon>
        <taxon>Bacillati</taxon>
        <taxon>Cyanobacteriota</taxon>
        <taxon>Cyanophyceae</taxon>
        <taxon>Oscillatoriophycideae</taxon>
        <taxon>Aerosakkonematales</taxon>
        <taxon>Aerosakkonemataceae</taxon>
        <taxon>Floridanema</taxon>
        <taxon>Floridanema flaviceps</taxon>
    </lineage>
</organism>
<gene>
    <name evidence="5" type="ORF">ACE1CI_27160</name>
</gene>
<dbReference type="SUPFAM" id="SSF52777">
    <property type="entry name" value="CoA-dependent acyltransferases"/>
    <property type="match status" value="4"/>
</dbReference>
<name>A0ABV4XY00_9CYAN</name>
<evidence type="ECO:0000256" key="1">
    <source>
        <dbReference type="ARBA" id="ARBA00001957"/>
    </source>
</evidence>
<dbReference type="InterPro" id="IPR023213">
    <property type="entry name" value="CAT-like_dom_sf"/>
</dbReference>
<protein>
    <submittedName>
        <fullName evidence="5">Amino acid adenylation domain-containing protein</fullName>
    </submittedName>
</protein>
<keyword evidence="3" id="KW-0597">Phosphoprotein</keyword>
<dbReference type="SUPFAM" id="SSF56801">
    <property type="entry name" value="Acetyl-CoA synthetase-like"/>
    <property type="match status" value="2"/>
</dbReference>
<dbReference type="NCBIfam" id="TIGR01733">
    <property type="entry name" value="AA-adenyl-dom"/>
    <property type="match status" value="2"/>
</dbReference>
<accession>A0ABV4XY00</accession>
<sequence length="2161" mass="245192">MNRKVTDAYSLSYNQQALWFIYQMVPENVAYNIFTTIKINSHINIHVFINVWNKIVERYPILRTTYTTQEDKPVQQVNDIHKFKVKVIEACDWSEDELKEKIFAQTDRPFNLEKDSVLRIHLFTRSAKEHILLLTMHHIAGDMRTVDLLLCEFQTAYIREINGLPVSSNKPDKYYTDFVNWQIEMLSGARGEKLWQYWQKQLAGELPILNLLTDKPRPVVKTYQGEGHILHLDQDLIQQLNNLALVSGTSFYQVLLAAFYVIIYRYTEQKDILIGTPMRGRSGREFKEVIGYFVNRVVLRTTIQENATFQEFLTQVTKTVKEAQKHQHYPFSVLAEKLQQQRDASRPPLCQIGFTWQVGFNWHSQTGVESIEDLSVLREPPLEMKPYLFKHQRGADLDLNLMVMEADGIFQICWQYNIDLFEATTIARMSGHFVTLLEAIVNNPQQPISQLPLLTQTEAQQLLIEWNKTQVDYFQDKCIHQLFQQQVSSTPDAVAVVFENQQLTYQELNHRANQLAHYLIDLGVKPDVLVGICVERSLEMIVGVLGIMKAGGAYIPLDPDYPQERLNFILADTQAKVILTQNSLIEKFSDLENPVISFDSHWQKISQLNENNPENTTTPDNLIYVIFTSGSTGKSKGVAVEHKQLINYVQGIKERVFPEPGGRYALASTFAADLGNTVIFPCLSSGGCLHILSKERISDSHAFLEYCQQNPFDYLKIVPSHLAALLSAVETETRIPWRKLILGGEATSWSLVEKILAHSPECEIFNHYGPTETTVGVLTFKVESLSHICTQTVPLGRPLSNTQIYLLDRYLQPVPIGVPGELYIGGAGLARGYFNRPELTEEKFIPHPFTNKEQKFIALSRLYKTGDLARYLPDGNIEYLERIDNQVKIRGFRIELGEIEAILNQKADVQTAYVIAREDIPGNKLLVAYIVPDPHVTPTIDQLRQFLKAKLPEYMVPSAFVIMESLPLTPNGKVNRRVLPIPDLERDRQDKFIAPRSPIEEMLVLTWAQVLQVPQISIHDNFFELGGHSLLATQLVSRIRSNLQVELPLRCLFTAPTVAELAELIQQLKQQKLELTAPPILPRAKNAELPLSYAQSRLWFLDQFQPNSALYNIPIALRLVGTLEITALEQSLVEIIHRHEVLRTNFITVNGQPVPIIKTEVNSKISVVDLQHLSTTEREIAYAQLAQQQAIQPFDLAHTNLLRTTLVVLSETEQILLVCMHHIVSDGWSRGVLIQELITLYNSYTQNQLSDAPATQTPLEPLPIQYADFAIWQKQWLQGEVLQTQLSYWQQQLADAPPLLLLPTDRPRPAIQTFTGVHQEFTLSVELTQRLIKLSQEQGVTLFMTLLAAFDTLLYRYTGQSDILVGSPIANRNRSEIERLIGCFINTLVLRADLSRNPSFKELLTRIRDVAMDAYTHQDLPFELLVETLQPERNLSHTPLFQVMFVLQNAPMSDIKLTGLTMSYLPTENATAKFDLTLSMDNRTTGLVGVWEYNTDLFDGITIERMTGHFLTLLEAIVAAPQTPISQLPILTAAEQQQLLVEWNDTQIDYPTDKCLHQLFEQQVEKTPLSVAVVFENEQLTYRELNSRANQLAHYLRSLGVGADVLVGICVERSIEMIVGILGILKAGGAYVPLDPTYPQDRLSFILSDAQISVLLSQQHLVEKLPQHQARLTYLDSEWETIAQHSESNPQNTATSNNLAYIIYTSGSTGKPKGVLVNHCNVVRLFAATNDWYHFNAQDVWTLFHSYAFDFSVWEIWGALLYGGRLVIVPYFVTRSPESFYQLLVNEKVTILNQTPSAFLQLISAEESITTQVDLKLRLVIFGGEALELKSLQPWFERHGDRVPQLVNMYGITETTVHVTYRPLSLADLNGVASAIGRPIPDLQVYVLDQHLQPVPIGVRGEMYVGGAGVTRGYLNRDELTAQRFISSPFAHAKLYKTGDLARYLPNGELEYLGRIDNQVKIRGFRIELGEIEAALASHPAIRENVVVVREDEPGDKRLVAYAVAKGEPSPQAVELRQFLSDRLPTYMIPNAIVLLESLPLTANGKVDRRALPKPDLHSQPLDKYVALRSPTEERLAEIWAEVLKVERVGINDNFFALGGHSLLATQLVSRIRDRFQIELPLRELFSTASLAELAQSIENLQQQNLGTQTPVSPILPRRRK</sequence>
<dbReference type="InterPro" id="IPR025110">
    <property type="entry name" value="AMP-bd_C"/>
</dbReference>
<dbReference type="InterPro" id="IPR029058">
    <property type="entry name" value="AB_hydrolase_fold"/>
</dbReference>
<dbReference type="InterPro" id="IPR006162">
    <property type="entry name" value="Ppantetheine_attach_site"/>
</dbReference>
<keyword evidence="6" id="KW-1185">Reference proteome</keyword>
<dbReference type="PROSITE" id="PS50075">
    <property type="entry name" value="CARRIER"/>
    <property type="match status" value="2"/>
</dbReference>
<dbReference type="Gene3D" id="3.40.50.1820">
    <property type="entry name" value="alpha/beta hydrolase"/>
    <property type="match status" value="1"/>
</dbReference>
<dbReference type="PROSITE" id="PS00012">
    <property type="entry name" value="PHOSPHOPANTETHEINE"/>
    <property type="match status" value="2"/>
</dbReference>
<dbReference type="Proteomes" id="UP001576784">
    <property type="component" value="Unassembled WGS sequence"/>
</dbReference>
<dbReference type="InterPro" id="IPR036736">
    <property type="entry name" value="ACP-like_sf"/>
</dbReference>
<dbReference type="Pfam" id="PF00550">
    <property type="entry name" value="PP-binding"/>
    <property type="match status" value="2"/>
</dbReference>
<dbReference type="PANTHER" id="PTHR45527">
    <property type="entry name" value="NONRIBOSOMAL PEPTIDE SYNTHETASE"/>
    <property type="match status" value="1"/>
</dbReference>
<dbReference type="SUPFAM" id="SSF47336">
    <property type="entry name" value="ACP-like"/>
    <property type="match status" value="2"/>
</dbReference>
<dbReference type="Pfam" id="PF00668">
    <property type="entry name" value="Condensation"/>
    <property type="match status" value="2"/>
</dbReference>
<dbReference type="InterPro" id="IPR020845">
    <property type="entry name" value="AMP-binding_CS"/>
</dbReference>
<dbReference type="Gene3D" id="1.10.1200.10">
    <property type="entry name" value="ACP-like"/>
    <property type="match status" value="1"/>
</dbReference>
<reference evidence="5 6" key="1">
    <citation type="submission" date="2024-09" db="EMBL/GenBank/DDBJ databases">
        <title>Floridaenema gen nov. (Aerosakkonemataceae, Aerosakkonematales ord. nov., Cyanobacteria) from benthic tropical and subtropical fresh waters, with the description of four new species.</title>
        <authorList>
            <person name="Moretto J.A."/>
            <person name="Berthold D.E."/>
            <person name="Lefler F.W."/>
            <person name="Huang I.-S."/>
            <person name="Laughinghouse H. IV."/>
        </authorList>
    </citation>
    <scope>NUCLEOTIDE SEQUENCE [LARGE SCALE GENOMIC DNA]</scope>
    <source>
        <strain evidence="5 6">BLCC-F50</strain>
    </source>
</reference>
<evidence type="ECO:0000259" key="4">
    <source>
        <dbReference type="PROSITE" id="PS50075"/>
    </source>
</evidence>
<evidence type="ECO:0000256" key="3">
    <source>
        <dbReference type="ARBA" id="ARBA00022553"/>
    </source>
</evidence>
<dbReference type="CDD" id="cd17643">
    <property type="entry name" value="A_NRPS_Cytc1-like"/>
    <property type="match status" value="1"/>
</dbReference>
<dbReference type="CDD" id="cd19531">
    <property type="entry name" value="LCL_NRPS-like"/>
    <property type="match status" value="2"/>
</dbReference>
<dbReference type="Gene3D" id="3.30.559.10">
    <property type="entry name" value="Chloramphenicol acetyltransferase-like domain"/>
    <property type="match status" value="2"/>
</dbReference>
<dbReference type="PANTHER" id="PTHR45527:SF14">
    <property type="entry name" value="PLIPASTATIN SYNTHASE SUBUNIT B"/>
    <property type="match status" value="1"/>
</dbReference>
<evidence type="ECO:0000256" key="2">
    <source>
        <dbReference type="ARBA" id="ARBA00022450"/>
    </source>
</evidence>
<dbReference type="Gene3D" id="2.30.38.10">
    <property type="entry name" value="Luciferase, Domain 3"/>
    <property type="match status" value="2"/>
</dbReference>
<dbReference type="InterPro" id="IPR045851">
    <property type="entry name" value="AMP-bd_C_sf"/>
</dbReference>
<evidence type="ECO:0000313" key="5">
    <source>
        <dbReference type="EMBL" id="MFB2896610.1"/>
    </source>
</evidence>
<comment type="caution">
    <text evidence="5">The sequence shown here is derived from an EMBL/GenBank/DDBJ whole genome shotgun (WGS) entry which is preliminary data.</text>
</comment>
<dbReference type="EMBL" id="JBHFNR010000206">
    <property type="protein sequence ID" value="MFB2896610.1"/>
    <property type="molecule type" value="Genomic_DNA"/>
</dbReference>
<dbReference type="InterPro" id="IPR000873">
    <property type="entry name" value="AMP-dep_synth/lig_dom"/>
</dbReference>
<dbReference type="Gene3D" id="3.40.50.980">
    <property type="match status" value="4"/>
</dbReference>
<dbReference type="InterPro" id="IPR009081">
    <property type="entry name" value="PP-bd_ACP"/>
</dbReference>
<dbReference type="InterPro" id="IPR010071">
    <property type="entry name" value="AA_adenyl_dom"/>
</dbReference>
<dbReference type="Gene3D" id="3.30.300.30">
    <property type="match status" value="2"/>
</dbReference>
<dbReference type="PROSITE" id="PS00455">
    <property type="entry name" value="AMP_BINDING"/>
    <property type="match status" value="2"/>
</dbReference>
<dbReference type="SMART" id="SM00823">
    <property type="entry name" value="PKS_PP"/>
    <property type="match status" value="2"/>
</dbReference>
<dbReference type="RefSeq" id="WP_413266236.1">
    <property type="nucleotide sequence ID" value="NZ_JBHFNR010000206.1"/>
</dbReference>
<dbReference type="NCBIfam" id="NF003417">
    <property type="entry name" value="PRK04813.1"/>
    <property type="match status" value="2"/>
</dbReference>
<dbReference type="InterPro" id="IPR020806">
    <property type="entry name" value="PKS_PP-bd"/>
</dbReference>
<comment type="cofactor">
    <cofactor evidence="1">
        <name>pantetheine 4'-phosphate</name>
        <dbReference type="ChEBI" id="CHEBI:47942"/>
    </cofactor>
</comment>
<evidence type="ECO:0000313" key="6">
    <source>
        <dbReference type="Proteomes" id="UP001576784"/>
    </source>
</evidence>
<dbReference type="Pfam" id="PF13193">
    <property type="entry name" value="AMP-binding_C"/>
    <property type="match status" value="2"/>
</dbReference>
<feature type="domain" description="Carrier" evidence="4">
    <location>
        <begin position="2067"/>
        <end position="2142"/>
    </location>
</feature>
<dbReference type="Pfam" id="PF00501">
    <property type="entry name" value="AMP-binding"/>
    <property type="match status" value="2"/>
</dbReference>
<dbReference type="InterPro" id="IPR001242">
    <property type="entry name" value="Condensation_dom"/>
</dbReference>
<keyword evidence="2" id="KW-0596">Phosphopantetheine</keyword>
<feature type="domain" description="Carrier" evidence="4">
    <location>
        <begin position="994"/>
        <end position="1069"/>
    </location>
</feature>
<dbReference type="Gene3D" id="3.30.559.30">
    <property type="entry name" value="Nonribosomal peptide synthetase, condensation domain"/>
    <property type="match status" value="2"/>
</dbReference>